<dbReference type="Pfam" id="PF01970">
    <property type="entry name" value="TctA"/>
    <property type="match status" value="1"/>
</dbReference>
<keyword evidence="1" id="KW-0472">Membrane</keyword>
<dbReference type="PANTHER" id="PTHR35342:SF5">
    <property type="entry name" value="TRICARBOXYLIC TRANSPORT PROTEIN"/>
    <property type="match status" value="1"/>
</dbReference>
<organism evidence="3 4">
    <name type="scientific">Vreelandella olivaria</name>
    <dbReference type="NCBI Taxonomy" id="390919"/>
    <lineage>
        <taxon>Bacteria</taxon>
        <taxon>Pseudomonadati</taxon>
        <taxon>Pseudomonadota</taxon>
        <taxon>Gammaproteobacteria</taxon>
        <taxon>Oceanospirillales</taxon>
        <taxon>Halomonadaceae</taxon>
        <taxon>Vreelandella</taxon>
    </lineage>
</organism>
<evidence type="ECO:0000256" key="1">
    <source>
        <dbReference type="SAM" id="Phobius"/>
    </source>
</evidence>
<dbReference type="EMBL" id="AP019416">
    <property type="protein sequence ID" value="BBI49088.1"/>
    <property type="molecule type" value="Genomic_DNA"/>
</dbReference>
<feature type="domain" description="DUF112" evidence="2">
    <location>
        <begin position="2"/>
        <end position="105"/>
    </location>
</feature>
<sequence>MVVLSLLAPPIAEFALRFGAAEYFSLSIFGLVIIASVAGKSLLKGLIAGLLGFFCSTIGTDPIAGVDRFTFGQLSLLTGINLLPALIGLFAVSQVLKDAFEYDPANKLQNSPIRSILHARGLLKRCAIGVPFSSVSCLDLSWAQCLALGAVSPRW</sequence>
<feature type="transmembrane region" description="Helical" evidence="1">
    <location>
        <begin position="46"/>
        <end position="65"/>
    </location>
</feature>
<dbReference type="PANTHER" id="PTHR35342">
    <property type="entry name" value="TRICARBOXYLIC TRANSPORT PROTEIN"/>
    <property type="match status" value="1"/>
</dbReference>
<accession>A0ABN5WQ66</accession>
<dbReference type="Proteomes" id="UP000289555">
    <property type="component" value="Chromosome"/>
</dbReference>
<keyword evidence="1" id="KW-1133">Transmembrane helix</keyword>
<dbReference type="InterPro" id="IPR002823">
    <property type="entry name" value="DUF112_TM"/>
</dbReference>
<protein>
    <recommendedName>
        <fullName evidence="2">DUF112 domain-containing protein</fullName>
    </recommendedName>
</protein>
<gene>
    <name evidence="3" type="ORF">HORIV_15090</name>
</gene>
<name>A0ABN5WQ66_9GAMM</name>
<reference evidence="4" key="1">
    <citation type="journal article" date="2019" name="Microbiol. Resour. Announc.">
        <title>Complete Genome Sequence of Halomonas olivaria, a Moderately Halophilic Bacterium Isolated from Olive Processing Effluents, Obtained by Nanopore Sequencing.</title>
        <authorList>
            <person name="Nagata S."/>
            <person name="Ii K.M."/>
            <person name="Tsukimi T."/>
            <person name="Miura M.C."/>
            <person name="Galipon J."/>
            <person name="Arakawa K."/>
        </authorList>
    </citation>
    <scope>NUCLEOTIDE SEQUENCE [LARGE SCALE GENOMIC DNA]</scope>
    <source>
        <strain evidence="4">TYRC17</strain>
    </source>
</reference>
<feature type="transmembrane region" description="Helical" evidence="1">
    <location>
        <begin position="20"/>
        <end position="39"/>
    </location>
</feature>
<keyword evidence="1" id="KW-0812">Transmembrane</keyword>
<evidence type="ECO:0000313" key="3">
    <source>
        <dbReference type="EMBL" id="BBI49088.1"/>
    </source>
</evidence>
<feature type="transmembrane region" description="Helical" evidence="1">
    <location>
        <begin position="71"/>
        <end position="92"/>
    </location>
</feature>
<keyword evidence="4" id="KW-1185">Reference proteome</keyword>
<evidence type="ECO:0000259" key="2">
    <source>
        <dbReference type="Pfam" id="PF01970"/>
    </source>
</evidence>
<proteinExistence type="predicted"/>
<evidence type="ECO:0000313" key="4">
    <source>
        <dbReference type="Proteomes" id="UP000289555"/>
    </source>
</evidence>